<evidence type="ECO:0000256" key="4">
    <source>
        <dbReference type="ARBA" id="ARBA00023136"/>
    </source>
</evidence>
<feature type="transmembrane region" description="Helical" evidence="5">
    <location>
        <begin position="13"/>
        <end position="34"/>
    </location>
</feature>
<comment type="caution">
    <text evidence="6">The sequence shown here is derived from an EMBL/GenBank/DDBJ whole genome shotgun (WGS) entry which is preliminary data.</text>
</comment>
<sequence length="147" mass="15507">MFLLSIVLGIWRGLVRTVFGLAAWIAAVIGAPMLSPPVIEATRMEAQPWVVIVLLFVAILVAVKLLGGLTASLLGKIGLGGADRGLGGALGAARALLLILIAAIAARSLELDQTSAWRDALSRPLLEALVDWVEPHLPQRGGDFRQT</sequence>
<dbReference type="InterPro" id="IPR052719">
    <property type="entry name" value="CvpA-like"/>
</dbReference>
<dbReference type="InterPro" id="IPR003825">
    <property type="entry name" value="Colicin-V_CvpA"/>
</dbReference>
<feature type="transmembrane region" description="Helical" evidence="5">
    <location>
        <begin position="86"/>
        <end position="106"/>
    </location>
</feature>
<reference evidence="6 7" key="1">
    <citation type="submission" date="2020-08" db="EMBL/GenBank/DDBJ databases">
        <title>Genomic Encyclopedia of Type Strains, Phase IV (KMG-IV): sequencing the most valuable type-strain genomes for metagenomic binning, comparative biology and taxonomic classification.</title>
        <authorList>
            <person name="Goeker M."/>
        </authorList>
    </citation>
    <scope>NUCLEOTIDE SEQUENCE [LARGE SCALE GENOMIC DNA]</scope>
    <source>
        <strain evidence="6 7">DSM 29781</strain>
    </source>
</reference>
<proteinExistence type="predicted"/>
<keyword evidence="2 5" id="KW-0812">Transmembrane</keyword>
<evidence type="ECO:0000256" key="2">
    <source>
        <dbReference type="ARBA" id="ARBA00022692"/>
    </source>
</evidence>
<evidence type="ECO:0000256" key="5">
    <source>
        <dbReference type="SAM" id="Phobius"/>
    </source>
</evidence>
<protein>
    <submittedName>
        <fullName evidence="6">Membrane protein required for colicin V production</fullName>
    </submittedName>
</protein>
<organism evidence="6 7">
    <name type="scientific">Quisquiliibacterium transsilvanicum</name>
    <dbReference type="NCBI Taxonomy" id="1549638"/>
    <lineage>
        <taxon>Bacteria</taxon>
        <taxon>Pseudomonadati</taxon>
        <taxon>Pseudomonadota</taxon>
        <taxon>Betaproteobacteria</taxon>
        <taxon>Burkholderiales</taxon>
        <taxon>Burkholderiaceae</taxon>
        <taxon>Quisquiliibacterium</taxon>
    </lineage>
</organism>
<gene>
    <name evidence="6" type="ORF">HNQ70_001283</name>
</gene>
<feature type="transmembrane region" description="Helical" evidence="5">
    <location>
        <begin position="46"/>
        <end position="66"/>
    </location>
</feature>
<accession>A0A7W8HFQ9</accession>
<dbReference type="Proteomes" id="UP000532440">
    <property type="component" value="Unassembled WGS sequence"/>
</dbReference>
<keyword evidence="4 5" id="KW-0472">Membrane</keyword>
<dbReference type="GO" id="GO:0016020">
    <property type="term" value="C:membrane"/>
    <property type="evidence" value="ECO:0007669"/>
    <property type="project" value="UniProtKB-SubCell"/>
</dbReference>
<dbReference type="EMBL" id="JACHGB010000002">
    <property type="protein sequence ID" value="MBB5271279.1"/>
    <property type="molecule type" value="Genomic_DNA"/>
</dbReference>
<dbReference type="PANTHER" id="PTHR36926:SF1">
    <property type="entry name" value="COLICIN V PRODUCTION PROTEIN"/>
    <property type="match status" value="1"/>
</dbReference>
<evidence type="ECO:0000256" key="1">
    <source>
        <dbReference type="ARBA" id="ARBA00004141"/>
    </source>
</evidence>
<name>A0A7W8HFQ9_9BURK</name>
<dbReference type="PANTHER" id="PTHR36926">
    <property type="entry name" value="COLICIN V PRODUCTION PROTEIN"/>
    <property type="match status" value="1"/>
</dbReference>
<evidence type="ECO:0000313" key="6">
    <source>
        <dbReference type="EMBL" id="MBB5271279.1"/>
    </source>
</evidence>
<keyword evidence="3 5" id="KW-1133">Transmembrane helix</keyword>
<comment type="subcellular location">
    <subcellularLocation>
        <location evidence="1">Membrane</location>
        <topology evidence="1">Multi-pass membrane protein</topology>
    </subcellularLocation>
</comment>
<evidence type="ECO:0000256" key="3">
    <source>
        <dbReference type="ARBA" id="ARBA00022989"/>
    </source>
</evidence>
<dbReference type="AlphaFoldDB" id="A0A7W8HFQ9"/>
<evidence type="ECO:0000313" key="7">
    <source>
        <dbReference type="Proteomes" id="UP000532440"/>
    </source>
</evidence>
<keyword evidence="7" id="KW-1185">Reference proteome</keyword>
<dbReference type="Pfam" id="PF02674">
    <property type="entry name" value="Colicin_V"/>
    <property type="match status" value="1"/>
</dbReference>
<dbReference type="GO" id="GO:0009403">
    <property type="term" value="P:toxin biosynthetic process"/>
    <property type="evidence" value="ECO:0007669"/>
    <property type="project" value="InterPro"/>
</dbReference>